<reference evidence="2 3" key="1">
    <citation type="journal article" date="2015" name="Genome Announc.">
        <title>Expanding the biotechnology potential of lactobacilli through comparative genomics of 213 strains and associated genera.</title>
        <authorList>
            <person name="Sun Z."/>
            <person name="Harris H.M."/>
            <person name="McCann A."/>
            <person name="Guo C."/>
            <person name="Argimon S."/>
            <person name="Zhang W."/>
            <person name="Yang X."/>
            <person name="Jeffery I.B."/>
            <person name="Cooney J.C."/>
            <person name="Kagawa T.F."/>
            <person name="Liu W."/>
            <person name="Song Y."/>
            <person name="Salvetti E."/>
            <person name="Wrobel A."/>
            <person name="Rasinkangas P."/>
            <person name="Parkhill J."/>
            <person name="Rea M.C."/>
            <person name="O'Sullivan O."/>
            <person name="Ritari J."/>
            <person name="Douillard F.P."/>
            <person name="Paul Ross R."/>
            <person name="Yang R."/>
            <person name="Briner A.E."/>
            <person name="Felis G.E."/>
            <person name="de Vos W.M."/>
            <person name="Barrangou R."/>
            <person name="Klaenhammer T.R."/>
            <person name="Caufield P.W."/>
            <person name="Cui Y."/>
            <person name="Zhang H."/>
            <person name="O'Toole P.W."/>
        </authorList>
    </citation>
    <scope>NUCLEOTIDE SEQUENCE [LARGE SCALE GENOMIC DNA]</scope>
    <source>
        <strain evidence="2 3">DSM 19674</strain>
    </source>
</reference>
<feature type="transmembrane region" description="Helical" evidence="1">
    <location>
        <begin position="140"/>
        <end position="162"/>
    </location>
</feature>
<proteinExistence type="predicted"/>
<feature type="transmembrane region" description="Helical" evidence="1">
    <location>
        <begin position="218"/>
        <end position="236"/>
    </location>
</feature>
<feature type="transmembrane region" description="Helical" evidence="1">
    <location>
        <begin position="280"/>
        <end position="301"/>
    </location>
</feature>
<organism evidence="2 3">
    <name type="scientific">Companilactobacillus bobalius DSM 19674</name>
    <dbReference type="NCBI Taxonomy" id="1423788"/>
    <lineage>
        <taxon>Bacteria</taxon>
        <taxon>Bacillati</taxon>
        <taxon>Bacillota</taxon>
        <taxon>Bacilli</taxon>
        <taxon>Lactobacillales</taxon>
        <taxon>Lactobacillaceae</taxon>
        <taxon>Companilactobacillus</taxon>
        <taxon>Companilactobacillus bobalius</taxon>
    </lineage>
</organism>
<feature type="transmembrane region" description="Helical" evidence="1">
    <location>
        <begin position="84"/>
        <end position="101"/>
    </location>
</feature>
<evidence type="ECO:0000256" key="1">
    <source>
        <dbReference type="SAM" id="Phobius"/>
    </source>
</evidence>
<evidence type="ECO:0000313" key="3">
    <source>
        <dbReference type="Proteomes" id="UP000051515"/>
    </source>
</evidence>
<protein>
    <recommendedName>
        <fullName evidence="4">TraX protein</fullName>
    </recommendedName>
</protein>
<dbReference type="EMBL" id="AZDY01000037">
    <property type="protein sequence ID" value="KRK83399.1"/>
    <property type="molecule type" value="Genomic_DNA"/>
</dbReference>
<dbReference type="OrthoDB" id="9781069at2"/>
<keyword evidence="1" id="KW-0472">Membrane</keyword>
<accession>A0A0R1KWA4</accession>
<feature type="transmembrane region" description="Helical" evidence="1">
    <location>
        <begin position="6"/>
        <end position="32"/>
    </location>
</feature>
<feature type="transmembrane region" description="Helical" evidence="1">
    <location>
        <begin position="248"/>
        <end position="268"/>
    </location>
</feature>
<evidence type="ECO:0008006" key="4">
    <source>
        <dbReference type="Google" id="ProtNLM"/>
    </source>
</evidence>
<dbReference type="STRING" id="1423788.FC78_GL002212"/>
<keyword evidence="1" id="KW-1133">Transmembrane helix</keyword>
<evidence type="ECO:0000313" key="2">
    <source>
        <dbReference type="EMBL" id="KRK83399.1"/>
    </source>
</evidence>
<feature type="transmembrane region" description="Helical" evidence="1">
    <location>
        <begin position="60"/>
        <end position="78"/>
    </location>
</feature>
<keyword evidence="1" id="KW-0812">Transmembrane</keyword>
<comment type="caution">
    <text evidence="2">The sequence shown here is derived from an EMBL/GenBank/DDBJ whole genome shotgun (WGS) entry which is preliminary data.</text>
</comment>
<dbReference type="PATRIC" id="fig|1423788.3.peg.2282"/>
<keyword evidence="3" id="KW-1185">Reference proteome</keyword>
<feature type="transmembrane region" description="Helical" evidence="1">
    <location>
        <begin position="113"/>
        <end position="134"/>
    </location>
</feature>
<dbReference type="AlphaFoldDB" id="A0A0R1KWA4"/>
<sequence>MISVHLRLVLLICNIALTVVLGVFTGKINFWIMKIINSRRLYMRQFTPSITHKALNRDTFKFLLMGLMVLDHISYFISPYLADIFHIITRVVAVGFAYLVVEGLHYTHSRRDYLFRLGIWGILMVLGNYLMNLFVLRKDYAMSITGDNIFLTLLVGAIIVCLWDNHQEQKRKRLLRVVSVILVVIGIIPILEGSFIIFPFMLITQITHQNIKQRNLSYLALMLVMAVIELPMALSIGTSDPLMLFDSVAMNASDTFFILIVPLLSFYSGKLGKYDKQLKYVFYLFYPLHLWFIHLLASLLCR</sequence>
<dbReference type="Pfam" id="PF05857">
    <property type="entry name" value="TraX"/>
    <property type="match status" value="1"/>
</dbReference>
<gene>
    <name evidence="2" type="ORF">FC78_GL002212</name>
</gene>
<feature type="transmembrane region" description="Helical" evidence="1">
    <location>
        <begin position="174"/>
        <end position="198"/>
    </location>
</feature>
<name>A0A0R1KWA4_9LACO</name>
<dbReference type="Proteomes" id="UP000051515">
    <property type="component" value="Unassembled WGS sequence"/>
</dbReference>
<dbReference type="InterPro" id="IPR008875">
    <property type="entry name" value="TraX"/>
</dbReference>